<reference evidence="8 9" key="1">
    <citation type="journal article" date="2019" name="Nat. Med.">
        <title>A library of human gut bacterial isolates paired with longitudinal multiomics data enables mechanistic microbiome research.</title>
        <authorList>
            <person name="Poyet M."/>
            <person name="Groussin M."/>
            <person name="Gibbons S.M."/>
            <person name="Avila-Pacheco J."/>
            <person name="Jiang X."/>
            <person name="Kearney S.M."/>
            <person name="Perrotta A.R."/>
            <person name="Berdy B."/>
            <person name="Zhao S."/>
            <person name="Lieberman T.D."/>
            <person name="Swanson P.K."/>
            <person name="Smith M."/>
            <person name="Roesemann S."/>
            <person name="Alexander J.E."/>
            <person name="Rich S.A."/>
            <person name="Livny J."/>
            <person name="Vlamakis H."/>
            <person name="Clish C."/>
            <person name="Bullock K."/>
            <person name="Deik A."/>
            <person name="Scott J."/>
            <person name="Pierce K.A."/>
            <person name="Xavier R.J."/>
            <person name="Alm E.J."/>
        </authorList>
    </citation>
    <scope>NUCLEOTIDE SEQUENCE [LARGE SCALE GENOMIC DNA]</scope>
    <source>
        <strain evidence="6 8">BIOML-A4</strain>
        <strain evidence="7 9">BIOML-A5</strain>
    </source>
</reference>
<evidence type="ECO:0000256" key="1">
    <source>
        <dbReference type="ARBA" id="ARBA00009437"/>
    </source>
</evidence>
<feature type="domain" description="HTH lysR-type" evidence="5">
    <location>
        <begin position="1"/>
        <end position="57"/>
    </location>
</feature>
<accession>A0A6N7SCP5</accession>
<dbReference type="InterPro" id="IPR036388">
    <property type="entry name" value="WH-like_DNA-bd_sf"/>
</dbReference>
<keyword evidence="9" id="KW-1185">Reference proteome</keyword>
<sequence>MNLQDYQSLIAVAEAGSFSAAAKKIYVSQPNISHHITNLEKELGVKLIERTTPIVLTPAGERCLVLAKEILALCDKMKEVARDENQLAGKKLRPGYVNMRTREILMEEVRKFEKAYPDAQVQFAFYDYASAIEALRSRQVDLIITGQLSITDQPGIENQLIQSAGLVVVAPKRHPLTLQKELKFSDLRGYPLIIRKRERYPQEYDQMIEECRNHQIAEAVVQEEMTAENYFAQIEMGKVLGIAGGGMLLKYFMKELVGLPLTDSLPQYGVVLAWRQNDDNPAISKFVKLAVK</sequence>
<comment type="caution">
    <text evidence="6">The sequence shown here is derived from an EMBL/GenBank/DDBJ whole genome shotgun (WGS) entry which is preliminary data.</text>
</comment>
<evidence type="ECO:0000256" key="2">
    <source>
        <dbReference type="ARBA" id="ARBA00023015"/>
    </source>
</evidence>
<evidence type="ECO:0000256" key="3">
    <source>
        <dbReference type="ARBA" id="ARBA00023125"/>
    </source>
</evidence>
<evidence type="ECO:0000259" key="5">
    <source>
        <dbReference type="PROSITE" id="PS50931"/>
    </source>
</evidence>
<gene>
    <name evidence="7" type="ORF">GKD88_19090</name>
    <name evidence="6" type="ORF">GKE08_19080</name>
</gene>
<evidence type="ECO:0000313" key="9">
    <source>
        <dbReference type="Proteomes" id="UP000480929"/>
    </source>
</evidence>
<dbReference type="EMBL" id="WKPI01000064">
    <property type="protein sequence ID" value="MSC35220.1"/>
    <property type="molecule type" value="Genomic_DNA"/>
</dbReference>
<dbReference type="EMBL" id="WKPJ01000060">
    <property type="protein sequence ID" value="MSA91422.1"/>
    <property type="molecule type" value="Genomic_DNA"/>
</dbReference>
<comment type="similarity">
    <text evidence="1">Belongs to the LysR transcriptional regulatory family.</text>
</comment>
<dbReference type="Proteomes" id="UP000480929">
    <property type="component" value="Unassembled WGS sequence"/>
</dbReference>
<dbReference type="PROSITE" id="PS50931">
    <property type="entry name" value="HTH_LYSR"/>
    <property type="match status" value="1"/>
</dbReference>
<dbReference type="AlphaFoldDB" id="A0A6N7SCP5"/>
<dbReference type="GO" id="GO:0032993">
    <property type="term" value="C:protein-DNA complex"/>
    <property type="evidence" value="ECO:0007669"/>
    <property type="project" value="TreeGrafter"/>
</dbReference>
<protein>
    <submittedName>
        <fullName evidence="6">LysR family transcriptional regulator</fullName>
    </submittedName>
</protein>
<keyword evidence="2" id="KW-0805">Transcription regulation</keyword>
<dbReference type="CDD" id="cd08414">
    <property type="entry name" value="PBP2_LTTR_aromatics_like"/>
    <property type="match status" value="1"/>
</dbReference>
<dbReference type="PRINTS" id="PR00039">
    <property type="entry name" value="HTHLYSR"/>
</dbReference>
<evidence type="ECO:0000313" key="6">
    <source>
        <dbReference type="EMBL" id="MSA91422.1"/>
    </source>
</evidence>
<dbReference type="Gene3D" id="1.10.10.10">
    <property type="entry name" value="Winged helix-like DNA-binding domain superfamily/Winged helix DNA-binding domain"/>
    <property type="match status" value="1"/>
</dbReference>
<keyword evidence="3" id="KW-0238">DNA-binding</keyword>
<dbReference type="InterPro" id="IPR036390">
    <property type="entry name" value="WH_DNA-bd_sf"/>
</dbReference>
<dbReference type="PANTHER" id="PTHR30346:SF0">
    <property type="entry name" value="HCA OPERON TRANSCRIPTIONAL ACTIVATOR HCAR"/>
    <property type="match status" value="1"/>
</dbReference>
<keyword evidence="4" id="KW-0804">Transcription</keyword>
<dbReference type="RefSeq" id="WP_154240680.1">
    <property type="nucleotide sequence ID" value="NZ_CALJPI010000307.1"/>
</dbReference>
<dbReference type="SUPFAM" id="SSF46785">
    <property type="entry name" value="Winged helix' DNA-binding domain"/>
    <property type="match status" value="1"/>
</dbReference>
<evidence type="ECO:0000313" key="8">
    <source>
        <dbReference type="Proteomes" id="UP000433575"/>
    </source>
</evidence>
<dbReference type="Proteomes" id="UP000433575">
    <property type="component" value="Unassembled WGS sequence"/>
</dbReference>
<dbReference type="InterPro" id="IPR000847">
    <property type="entry name" value="LysR_HTH_N"/>
</dbReference>
<organism evidence="6 8">
    <name type="scientific">Holdemania massiliensis</name>
    <dbReference type="NCBI Taxonomy" id="1468449"/>
    <lineage>
        <taxon>Bacteria</taxon>
        <taxon>Bacillati</taxon>
        <taxon>Bacillota</taxon>
        <taxon>Erysipelotrichia</taxon>
        <taxon>Erysipelotrichales</taxon>
        <taxon>Erysipelotrichaceae</taxon>
        <taxon>Holdemania</taxon>
    </lineage>
</organism>
<dbReference type="InterPro" id="IPR005119">
    <property type="entry name" value="LysR_subst-bd"/>
</dbReference>
<dbReference type="OrthoDB" id="1677645at2"/>
<evidence type="ECO:0000313" key="7">
    <source>
        <dbReference type="EMBL" id="MSC35220.1"/>
    </source>
</evidence>
<name>A0A6N7SCP5_9FIRM</name>
<dbReference type="GO" id="GO:0003677">
    <property type="term" value="F:DNA binding"/>
    <property type="evidence" value="ECO:0007669"/>
    <property type="project" value="UniProtKB-KW"/>
</dbReference>
<dbReference type="Pfam" id="PF00126">
    <property type="entry name" value="HTH_1"/>
    <property type="match status" value="1"/>
</dbReference>
<dbReference type="PANTHER" id="PTHR30346">
    <property type="entry name" value="TRANSCRIPTIONAL DUAL REGULATOR HCAR-RELATED"/>
    <property type="match status" value="1"/>
</dbReference>
<dbReference type="FunFam" id="1.10.10.10:FF:000001">
    <property type="entry name" value="LysR family transcriptional regulator"/>
    <property type="match status" value="1"/>
</dbReference>
<evidence type="ECO:0000256" key="4">
    <source>
        <dbReference type="ARBA" id="ARBA00023163"/>
    </source>
</evidence>
<dbReference type="GO" id="GO:0003700">
    <property type="term" value="F:DNA-binding transcription factor activity"/>
    <property type="evidence" value="ECO:0007669"/>
    <property type="project" value="InterPro"/>
</dbReference>
<dbReference type="SUPFAM" id="SSF53850">
    <property type="entry name" value="Periplasmic binding protein-like II"/>
    <property type="match status" value="1"/>
</dbReference>
<proteinExistence type="inferred from homology"/>
<dbReference type="Pfam" id="PF03466">
    <property type="entry name" value="LysR_substrate"/>
    <property type="match status" value="1"/>
</dbReference>
<dbReference type="Gene3D" id="3.40.190.10">
    <property type="entry name" value="Periplasmic binding protein-like II"/>
    <property type="match status" value="2"/>
</dbReference>